<dbReference type="AlphaFoldDB" id="A0A1M6PPC8"/>
<dbReference type="InterPro" id="IPR015813">
    <property type="entry name" value="Pyrv/PenolPyrv_kinase-like_dom"/>
</dbReference>
<dbReference type="Gene3D" id="3.20.20.60">
    <property type="entry name" value="Phosphoenolpyruvate-binding domains"/>
    <property type="match status" value="1"/>
</dbReference>
<dbReference type="EMBL" id="FQZV01000073">
    <property type="protein sequence ID" value="SHK09780.1"/>
    <property type="molecule type" value="Genomic_DNA"/>
</dbReference>
<evidence type="ECO:0000259" key="4">
    <source>
        <dbReference type="Pfam" id="PF03328"/>
    </source>
</evidence>
<evidence type="ECO:0000256" key="1">
    <source>
        <dbReference type="ARBA" id="ARBA00005568"/>
    </source>
</evidence>
<organism evidence="5 6">
    <name type="scientific">Geosporobacter subterraneus DSM 17957</name>
    <dbReference type="NCBI Taxonomy" id="1121919"/>
    <lineage>
        <taxon>Bacteria</taxon>
        <taxon>Bacillati</taxon>
        <taxon>Bacillota</taxon>
        <taxon>Clostridia</taxon>
        <taxon>Peptostreptococcales</taxon>
        <taxon>Thermotaleaceae</taxon>
        <taxon>Geosporobacter</taxon>
    </lineage>
</organism>
<dbReference type="SUPFAM" id="SSF51621">
    <property type="entry name" value="Phosphoenolpyruvate/pyruvate domain"/>
    <property type="match status" value="1"/>
</dbReference>
<keyword evidence="6" id="KW-1185">Reference proteome</keyword>
<keyword evidence="2" id="KW-0479">Metal-binding</keyword>
<dbReference type="InterPro" id="IPR050251">
    <property type="entry name" value="HpcH-HpaI_aldolase"/>
</dbReference>
<dbReference type="PANTHER" id="PTHR30502:SF0">
    <property type="entry name" value="PHOSPHOENOLPYRUVATE CARBOXYLASE FAMILY PROTEIN"/>
    <property type="match status" value="1"/>
</dbReference>
<sequence>MFSNRLKKKLKAGRTAFGTFVVINSPDIIEIAGLSGFDFVIIDTEHGPLSVESTQHLIRAAELHDMTPIVRVSDAAPTTILRTLDVGAHGIQVPQINDRESAAAVINGAKYFPIGNRGIAMPRSARYGTIDPLTYFEKSNEETMVIVHCENRQGLANLEAIAAVPEVDVIFLGPFDMSQSLGIPGQVYHPLMDEVVEKVIQVTTDAGKVPGIFVTDGQQAQRRAAQGFKYIAIGMDTTLLAKIYKTEISKLSESV</sequence>
<dbReference type="RefSeq" id="WP_110942603.1">
    <property type="nucleotide sequence ID" value="NZ_FQZV01000073.1"/>
</dbReference>
<protein>
    <submittedName>
        <fullName evidence="5">4-hydroxy-2-oxoheptanedioate aldolase</fullName>
    </submittedName>
</protein>
<dbReference type="Proteomes" id="UP000184536">
    <property type="component" value="Unassembled WGS sequence"/>
</dbReference>
<dbReference type="OrthoDB" id="86160at2"/>
<evidence type="ECO:0000256" key="2">
    <source>
        <dbReference type="ARBA" id="ARBA00022723"/>
    </source>
</evidence>
<accession>A0A1M6PPC8</accession>
<dbReference type="InterPro" id="IPR005000">
    <property type="entry name" value="Aldolase/citrate-lyase_domain"/>
</dbReference>
<dbReference type="GO" id="GO:0005737">
    <property type="term" value="C:cytoplasm"/>
    <property type="evidence" value="ECO:0007669"/>
    <property type="project" value="TreeGrafter"/>
</dbReference>
<reference evidence="6" key="1">
    <citation type="submission" date="2016-11" db="EMBL/GenBank/DDBJ databases">
        <authorList>
            <person name="Varghese N."/>
            <person name="Submissions S."/>
        </authorList>
    </citation>
    <scope>NUCLEOTIDE SEQUENCE [LARGE SCALE GENOMIC DNA]</scope>
    <source>
        <strain evidence="6">DSM 17957</strain>
    </source>
</reference>
<dbReference type="GO" id="GO:0046872">
    <property type="term" value="F:metal ion binding"/>
    <property type="evidence" value="ECO:0007669"/>
    <property type="project" value="UniProtKB-KW"/>
</dbReference>
<dbReference type="InterPro" id="IPR040442">
    <property type="entry name" value="Pyrv_kinase-like_dom_sf"/>
</dbReference>
<keyword evidence="3" id="KW-0456">Lyase</keyword>
<feature type="domain" description="HpcH/HpaI aldolase/citrate lyase" evidence="4">
    <location>
        <begin position="18"/>
        <end position="241"/>
    </location>
</feature>
<gene>
    <name evidence="5" type="ORF">SAMN02745975_03636</name>
</gene>
<comment type="similarity">
    <text evidence="1">Belongs to the HpcH/HpaI aldolase family.</text>
</comment>
<proteinExistence type="inferred from homology"/>
<dbReference type="PANTHER" id="PTHR30502">
    <property type="entry name" value="2-KETO-3-DEOXY-L-RHAMNONATE ALDOLASE"/>
    <property type="match status" value="1"/>
</dbReference>
<evidence type="ECO:0000313" key="6">
    <source>
        <dbReference type="Proteomes" id="UP000184536"/>
    </source>
</evidence>
<name>A0A1M6PPC8_9FIRM</name>
<dbReference type="STRING" id="1121919.SAMN02745975_03636"/>
<dbReference type="Pfam" id="PF03328">
    <property type="entry name" value="HpcH_HpaI"/>
    <property type="match status" value="1"/>
</dbReference>
<evidence type="ECO:0000313" key="5">
    <source>
        <dbReference type="EMBL" id="SHK09780.1"/>
    </source>
</evidence>
<evidence type="ECO:0000256" key="3">
    <source>
        <dbReference type="ARBA" id="ARBA00023239"/>
    </source>
</evidence>
<dbReference type="GO" id="GO:0016832">
    <property type="term" value="F:aldehyde-lyase activity"/>
    <property type="evidence" value="ECO:0007669"/>
    <property type="project" value="TreeGrafter"/>
</dbReference>